<dbReference type="PANTHER" id="PTHR43707:SF1">
    <property type="entry name" value="HISTIDINE--TRNA LIGASE, MITOCHONDRIAL-RELATED"/>
    <property type="match status" value="1"/>
</dbReference>
<keyword evidence="2 5" id="KW-0030">Aminoacyl-tRNA synthetase</keyword>
<dbReference type="GO" id="GO:0004821">
    <property type="term" value="F:histidine-tRNA ligase activity"/>
    <property type="evidence" value="ECO:0007669"/>
    <property type="project" value="UniProtKB-UniRule"/>
</dbReference>
<feature type="binding site" evidence="3">
    <location>
        <begin position="83"/>
        <end position="85"/>
    </location>
    <ligand>
        <name>L-histidine</name>
        <dbReference type="ChEBI" id="CHEBI:57595"/>
    </ligand>
</feature>
<comment type="subunit">
    <text evidence="2">Homodimer.</text>
</comment>
<protein>
    <recommendedName>
        <fullName evidence="2">Histidine--tRNA ligase</fullName>
        <ecNumber evidence="2">6.1.1.21</ecNumber>
    </recommendedName>
    <alternativeName>
        <fullName evidence="2">Histidyl-tRNA synthetase</fullName>
        <shortName evidence="2">HisRS</shortName>
    </alternativeName>
</protein>
<keyword evidence="2" id="KW-0547">Nucleotide-binding</keyword>
<dbReference type="SUPFAM" id="SSF55681">
    <property type="entry name" value="Class II aaRS and biotin synthetases"/>
    <property type="match status" value="1"/>
</dbReference>
<keyword evidence="6" id="KW-1185">Reference proteome</keyword>
<dbReference type="AlphaFoldDB" id="H0EBB3"/>
<dbReference type="InterPro" id="IPR015807">
    <property type="entry name" value="His-tRNA-ligase"/>
</dbReference>
<feature type="binding site" evidence="3">
    <location>
        <position position="293"/>
    </location>
    <ligand>
        <name>L-histidine</name>
        <dbReference type="ChEBI" id="CHEBI:57595"/>
    </ligand>
</feature>
<accession>H0EBB3</accession>
<dbReference type="Pfam" id="PF13393">
    <property type="entry name" value="tRNA-synt_His"/>
    <property type="match status" value="1"/>
</dbReference>
<dbReference type="InterPro" id="IPR004516">
    <property type="entry name" value="HisRS/HisZ"/>
</dbReference>
<dbReference type="EMBL" id="AGUD01000306">
    <property type="protein sequence ID" value="EHN08989.1"/>
    <property type="molecule type" value="Genomic_DNA"/>
</dbReference>
<dbReference type="GO" id="GO:0006427">
    <property type="term" value="P:histidyl-tRNA aminoacylation"/>
    <property type="evidence" value="ECO:0007669"/>
    <property type="project" value="UniProtKB-UniRule"/>
</dbReference>
<dbReference type="Gene3D" id="3.30.930.10">
    <property type="entry name" value="Bira Bifunctional Protein, Domain 2"/>
    <property type="match status" value="2"/>
</dbReference>
<feature type="binding site" evidence="3">
    <location>
        <begin position="297"/>
        <end position="298"/>
    </location>
    <ligand>
        <name>L-histidine</name>
        <dbReference type="ChEBI" id="CHEBI:57595"/>
    </ligand>
</feature>
<dbReference type="InterPro" id="IPR045864">
    <property type="entry name" value="aa-tRNA-synth_II/BPL/LPL"/>
</dbReference>
<dbReference type="Proteomes" id="UP000005143">
    <property type="component" value="Unassembled WGS sequence"/>
</dbReference>
<gene>
    <name evidence="2" type="primary">hisS</name>
    <name evidence="5" type="ORF">PAI11_41420</name>
</gene>
<comment type="catalytic activity">
    <reaction evidence="2">
        <text>tRNA(His) + L-histidine + ATP = L-histidyl-tRNA(His) + AMP + diphosphate + H(+)</text>
        <dbReference type="Rhea" id="RHEA:17313"/>
        <dbReference type="Rhea" id="RHEA-COMP:9665"/>
        <dbReference type="Rhea" id="RHEA-COMP:9689"/>
        <dbReference type="ChEBI" id="CHEBI:15378"/>
        <dbReference type="ChEBI" id="CHEBI:30616"/>
        <dbReference type="ChEBI" id="CHEBI:33019"/>
        <dbReference type="ChEBI" id="CHEBI:57595"/>
        <dbReference type="ChEBI" id="CHEBI:78442"/>
        <dbReference type="ChEBI" id="CHEBI:78527"/>
        <dbReference type="ChEBI" id="CHEBI:456215"/>
        <dbReference type="EC" id="6.1.1.21"/>
    </reaction>
</comment>
<comment type="similarity">
    <text evidence="1 2">Belongs to the class-II aminoacyl-tRNA synthetase family.</text>
</comment>
<name>H0EBB3_9ACTN</name>
<evidence type="ECO:0000313" key="6">
    <source>
        <dbReference type="Proteomes" id="UP000005143"/>
    </source>
</evidence>
<dbReference type="CDD" id="cd00773">
    <property type="entry name" value="HisRS-like_core"/>
    <property type="match status" value="1"/>
</dbReference>
<evidence type="ECO:0000256" key="2">
    <source>
        <dbReference type="HAMAP-Rule" id="MF_00127"/>
    </source>
</evidence>
<feature type="binding site" evidence="3">
    <location>
        <position position="132"/>
    </location>
    <ligand>
        <name>L-histidine</name>
        <dbReference type="ChEBI" id="CHEBI:57595"/>
    </ligand>
</feature>
<dbReference type="InterPro" id="IPR041715">
    <property type="entry name" value="HisRS-like_core"/>
</dbReference>
<sequence length="466" mass="50444">MAEIIRAQRGTHDVLPDEGSRRQLIELACREILGNAGYQRIETPIFEATELFHRGVGGSTDIVQKETYTFDDRGGRSLTLRPEGTAGVARAYLEHGMHKLPQPVRVWYWGPFFRYERAQAGRQRQFWQFGAEALGSDDPALDAEGIVLLQRIIERVLRSGATQRALAERRAAGATGVDQDAVAVAADAAVAAAGLRLRIGSLGSIAGRAAYRELLVAYLREHQDRLSAEVVERIDLNPLRAFDADDPGTREVMAGAPLLLDHLPAEDAEHFAEVRALLDAAGVAYEIDPTLVRGLDYYSRTLFEFTSDALGAQSGVGGGGRYDGLVEQLGGPATPAFGWGAGIERLLLCLGEMPSHARRPVAYVIWPEGRRREAFAVADAVRTMGYATELDLAGRGLKGQRRRAERSGAQNLISVQDDGTLAVRRIADGREEAVADAAAAADLVGRWQWPEDQAPAQGAGQQTGSA</sequence>
<dbReference type="HAMAP" id="MF_00127">
    <property type="entry name" value="His_tRNA_synth"/>
    <property type="match status" value="1"/>
</dbReference>
<comment type="caution">
    <text evidence="5">The sequence shown here is derived from an EMBL/GenBank/DDBJ whole genome shotgun (WGS) entry which is preliminary data.</text>
</comment>
<evidence type="ECO:0000259" key="4">
    <source>
        <dbReference type="PROSITE" id="PS50862"/>
    </source>
</evidence>
<evidence type="ECO:0000313" key="5">
    <source>
        <dbReference type="EMBL" id="EHN08989.1"/>
    </source>
</evidence>
<dbReference type="PROSITE" id="PS50862">
    <property type="entry name" value="AA_TRNA_LIGASE_II"/>
    <property type="match status" value="1"/>
</dbReference>
<dbReference type="EC" id="6.1.1.21" evidence="2"/>
<dbReference type="OrthoDB" id="9800814at2"/>
<comment type="subcellular location">
    <subcellularLocation>
        <location evidence="2">Cytoplasm</location>
    </subcellularLocation>
</comment>
<evidence type="ECO:0000256" key="1">
    <source>
        <dbReference type="ARBA" id="ARBA00008226"/>
    </source>
</evidence>
<feature type="domain" description="Aminoacyl-transfer RNA synthetases class-II family profile" evidence="4">
    <location>
        <begin position="1"/>
        <end position="360"/>
    </location>
</feature>
<dbReference type="SUPFAM" id="SSF52954">
    <property type="entry name" value="Class II aaRS ABD-related"/>
    <property type="match status" value="1"/>
</dbReference>
<feature type="binding site" evidence="3">
    <location>
        <position position="114"/>
    </location>
    <ligand>
        <name>L-histidine</name>
        <dbReference type="ChEBI" id="CHEBI:57595"/>
    </ligand>
</feature>
<dbReference type="GO" id="GO:0005524">
    <property type="term" value="F:ATP binding"/>
    <property type="evidence" value="ECO:0007669"/>
    <property type="project" value="UniProtKB-UniRule"/>
</dbReference>
<keyword evidence="2 5" id="KW-0436">Ligase</keyword>
<keyword evidence="2" id="KW-0648">Protein biosynthesis</keyword>
<feature type="binding site" evidence="3">
    <location>
        <position position="128"/>
    </location>
    <ligand>
        <name>L-histidine</name>
        <dbReference type="ChEBI" id="CHEBI:57595"/>
    </ligand>
</feature>
<proteinExistence type="inferred from homology"/>
<dbReference type="InterPro" id="IPR036621">
    <property type="entry name" value="Anticodon-bd_dom_sf"/>
</dbReference>
<dbReference type="RefSeq" id="WP_007578836.1">
    <property type="nucleotide sequence ID" value="NZ_AGUD01000306.1"/>
</dbReference>
<dbReference type="GO" id="GO:0005737">
    <property type="term" value="C:cytoplasm"/>
    <property type="evidence" value="ECO:0007669"/>
    <property type="project" value="UniProtKB-SubCell"/>
</dbReference>
<dbReference type="Gene3D" id="3.40.50.800">
    <property type="entry name" value="Anticodon-binding domain"/>
    <property type="match status" value="1"/>
</dbReference>
<keyword evidence="2" id="KW-0963">Cytoplasm</keyword>
<dbReference type="InterPro" id="IPR006195">
    <property type="entry name" value="aa-tRNA-synth_II"/>
</dbReference>
<dbReference type="PANTHER" id="PTHR43707">
    <property type="entry name" value="HISTIDYL-TRNA SYNTHETASE"/>
    <property type="match status" value="1"/>
</dbReference>
<organism evidence="5 6">
    <name type="scientific">Patulibacter medicamentivorans</name>
    <dbReference type="NCBI Taxonomy" id="1097667"/>
    <lineage>
        <taxon>Bacteria</taxon>
        <taxon>Bacillati</taxon>
        <taxon>Actinomycetota</taxon>
        <taxon>Thermoleophilia</taxon>
        <taxon>Solirubrobacterales</taxon>
        <taxon>Patulibacteraceae</taxon>
        <taxon>Patulibacter</taxon>
    </lineage>
</organism>
<evidence type="ECO:0000256" key="3">
    <source>
        <dbReference type="PIRSR" id="PIRSR001549-1"/>
    </source>
</evidence>
<keyword evidence="2" id="KW-0067">ATP-binding</keyword>
<reference evidence="5 6" key="1">
    <citation type="journal article" date="2013" name="Biodegradation">
        <title>Quantitative proteomic analysis of ibuprofen-degrading Patulibacter sp. strain I11.</title>
        <authorList>
            <person name="Almeida B."/>
            <person name="Kjeldal H."/>
            <person name="Lolas I."/>
            <person name="Knudsen A.D."/>
            <person name="Carvalho G."/>
            <person name="Nielsen K.L."/>
            <person name="Barreto Crespo M.T."/>
            <person name="Stensballe A."/>
            <person name="Nielsen J.L."/>
        </authorList>
    </citation>
    <scope>NUCLEOTIDE SEQUENCE [LARGE SCALE GENOMIC DNA]</scope>
    <source>
        <strain evidence="5 6">I11</strain>
    </source>
</reference>
<dbReference type="PIRSF" id="PIRSF001549">
    <property type="entry name" value="His-tRNA_synth"/>
    <property type="match status" value="1"/>
</dbReference>
<dbReference type="PATRIC" id="fig|1097667.3.peg.4107"/>